<dbReference type="Proteomes" id="UP001310594">
    <property type="component" value="Unassembled WGS sequence"/>
</dbReference>
<name>A0AAN7VMQ0_9PEZI</name>
<gene>
    <name evidence="1" type="ORF">LTR97_011487</name>
</gene>
<evidence type="ECO:0000313" key="2">
    <source>
        <dbReference type="Proteomes" id="UP001310594"/>
    </source>
</evidence>
<organism evidence="1 2">
    <name type="scientific">Elasticomyces elasticus</name>
    <dbReference type="NCBI Taxonomy" id="574655"/>
    <lineage>
        <taxon>Eukaryota</taxon>
        <taxon>Fungi</taxon>
        <taxon>Dikarya</taxon>
        <taxon>Ascomycota</taxon>
        <taxon>Pezizomycotina</taxon>
        <taxon>Dothideomycetes</taxon>
        <taxon>Dothideomycetidae</taxon>
        <taxon>Mycosphaerellales</taxon>
        <taxon>Teratosphaeriaceae</taxon>
        <taxon>Elasticomyces</taxon>
    </lineage>
</organism>
<accession>A0AAN7VMQ0</accession>
<reference evidence="1" key="1">
    <citation type="submission" date="2023-08" db="EMBL/GenBank/DDBJ databases">
        <title>Black Yeasts Isolated from many extreme environments.</title>
        <authorList>
            <person name="Coleine C."/>
            <person name="Stajich J.E."/>
            <person name="Selbmann L."/>
        </authorList>
    </citation>
    <scope>NUCLEOTIDE SEQUENCE</scope>
    <source>
        <strain evidence="1">CCFEE 5810</strain>
    </source>
</reference>
<comment type="caution">
    <text evidence="1">The sequence shown here is derived from an EMBL/GenBank/DDBJ whole genome shotgun (WGS) entry which is preliminary data.</text>
</comment>
<evidence type="ECO:0000313" key="1">
    <source>
        <dbReference type="EMBL" id="KAK5691494.1"/>
    </source>
</evidence>
<dbReference type="AlphaFoldDB" id="A0AAN7VMQ0"/>
<proteinExistence type="predicted"/>
<sequence>MVAKHDNSYLGARFRLLDLPDEIWSRICRLAVSDGDTILLKDYTPPKVFAQAVSQPPITRVCRVIREETLGQYYLKARIKFITFRNADILLEWLRALQRCGVLAAYRPNIKVVCWYSHGNYANAQLKANGFELRA</sequence>
<protein>
    <submittedName>
        <fullName evidence="1">Uncharacterized protein</fullName>
    </submittedName>
</protein>
<dbReference type="EMBL" id="JAVRQU010000021">
    <property type="protein sequence ID" value="KAK5691494.1"/>
    <property type="molecule type" value="Genomic_DNA"/>
</dbReference>